<dbReference type="Proteomes" id="UP000075583">
    <property type="component" value="Unassembled WGS sequence"/>
</dbReference>
<keyword evidence="1" id="KW-1133">Transmembrane helix</keyword>
<gene>
    <name evidence="2" type="ORF">MB14_08515</name>
</gene>
<comment type="caution">
    <text evidence="2">The sequence shown here is derived from an EMBL/GenBank/DDBJ whole genome shotgun (WGS) entry which is preliminary data.</text>
</comment>
<dbReference type="AlphaFoldDB" id="A0A150X094"/>
<feature type="transmembrane region" description="Helical" evidence="1">
    <location>
        <begin position="46"/>
        <end position="64"/>
    </location>
</feature>
<dbReference type="OrthoDB" id="1441218at2"/>
<organism evidence="2 3">
    <name type="scientific">Roseivirga ehrenbergii (strain DSM 102268 / JCM 13514 / KCTC 12282 / NCIMB 14502 / KMM 6017)</name>
    <dbReference type="NCBI Taxonomy" id="279360"/>
    <lineage>
        <taxon>Bacteria</taxon>
        <taxon>Pseudomonadati</taxon>
        <taxon>Bacteroidota</taxon>
        <taxon>Cytophagia</taxon>
        <taxon>Cytophagales</taxon>
        <taxon>Roseivirgaceae</taxon>
        <taxon>Roseivirga</taxon>
    </lineage>
</organism>
<keyword evidence="1" id="KW-0472">Membrane</keyword>
<feature type="transmembrane region" description="Helical" evidence="1">
    <location>
        <begin position="126"/>
        <end position="146"/>
    </location>
</feature>
<dbReference type="EMBL" id="LQZQ01000049">
    <property type="protein sequence ID" value="KYG72086.1"/>
    <property type="molecule type" value="Genomic_DNA"/>
</dbReference>
<dbReference type="STRING" id="279360.MB14_08515"/>
<feature type="transmembrane region" description="Helical" evidence="1">
    <location>
        <begin position="166"/>
        <end position="185"/>
    </location>
</feature>
<reference evidence="2" key="1">
    <citation type="submission" date="2016-01" db="EMBL/GenBank/DDBJ databases">
        <title>Genome sequencing of Roseivirga ehrenbergii KMM 6017.</title>
        <authorList>
            <person name="Selvaratnam C."/>
            <person name="Thevarajoo S."/>
            <person name="Goh K.M."/>
            <person name="Ee R."/>
            <person name="Chan K.-G."/>
            <person name="Chong C.S."/>
        </authorList>
    </citation>
    <scope>NUCLEOTIDE SEQUENCE [LARGE SCALE GENOMIC DNA]</scope>
    <source>
        <strain evidence="2">KMM 6017</strain>
    </source>
</reference>
<proteinExistence type="predicted"/>
<evidence type="ECO:0000313" key="2">
    <source>
        <dbReference type="EMBL" id="KYG72086.1"/>
    </source>
</evidence>
<evidence type="ECO:0000313" key="3">
    <source>
        <dbReference type="Proteomes" id="UP000075583"/>
    </source>
</evidence>
<feature type="transmembrane region" description="Helical" evidence="1">
    <location>
        <begin position="70"/>
        <end position="87"/>
    </location>
</feature>
<keyword evidence="3" id="KW-1185">Reference proteome</keyword>
<dbReference type="RefSeq" id="WP_062593017.1">
    <property type="nucleotide sequence ID" value="NZ_LQZQ01000049.1"/>
</dbReference>
<keyword evidence="1" id="KW-0812">Transmembrane</keyword>
<evidence type="ECO:0000256" key="1">
    <source>
        <dbReference type="SAM" id="Phobius"/>
    </source>
</evidence>
<name>A0A150X094_ROSEK</name>
<protein>
    <submittedName>
        <fullName evidence="2">Uncharacterized protein</fullName>
    </submittedName>
</protein>
<sequence length="211" mass="24568">MTEQELKEIWMSSSQAERIQVDLSKLVMELKNKLNHIEKVIRNRDIREIIAAFITIPMFAYFAYDIPFPITRVASILTIVWSVYVIYRFRKLQLSKKNEDLTLPFKAQLEHQKSNMMAQHRFLDTVLYWYAGPPFLLNVAFILGLGNPDIFGYSSGLKEHLPFDSGSKITLIVLLAAFYAFVVWLNKRAVKKTLNPLIADIQRIQDQLEEE</sequence>
<accession>A0A150X094</accession>